<evidence type="ECO:0008006" key="4">
    <source>
        <dbReference type="Google" id="ProtNLM"/>
    </source>
</evidence>
<dbReference type="PROSITE" id="PS51257">
    <property type="entry name" value="PROKAR_LIPOPROTEIN"/>
    <property type="match status" value="1"/>
</dbReference>
<feature type="signal peptide" evidence="1">
    <location>
        <begin position="1"/>
        <end position="20"/>
    </location>
</feature>
<organism evidence="2 3">
    <name type="scientific">Bdellovibrio reynosensis</name>
    <dbReference type="NCBI Taxonomy" id="2835041"/>
    <lineage>
        <taxon>Bacteria</taxon>
        <taxon>Pseudomonadati</taxon>
        <taxon>Bdellovibrionota</taxon>
        <taxon>Bdellovibrionia</taxon>
        <taxon>Bdellovibrionales</taxon>
        <taxon>Pseudobdellovibrionaceae</taxon>
        <taxon>Bdellovibrio</taxon>
    </lineage>
</organism>
<gene>
    <name evidence="2" type="ORF">MNR06_00530</name>
</gene>
<evidence type="ECO:0000313" key="3">
    <source>
        <dbReference type="Proteomes" id="UP000830116"/>
    </source>
</evidence>
<sequence>MYKIILPFFLILFVSSCSFKKATNEAVKVKTDSLNEHTPFKLNQEQKTIVDLVKFGNAKQLASFLDKNPHNLNFNLDKKNSLLSIALNRSDKEVLTILFERGLSLYSSSEHEKWLHFSNKVLLNRSYRKKEKITELRDMSFELEDEVTKNTFLALYLKDIETVSNLIATFNESGLREFQRKKAIECDQMLMLSLQAIQSREINSDDEYIFLDKYLTSVSCKKSFKFNVGQNLFEFSLFRIFYKLTTSYNSLFLVEKYFFRTSDYVLFKDDTVTLMVSPGLLLPKEDLPLSLNFDQYSLNNLPREQIYKIEGKKLPDVRTLESGLTSDETVKNCVIDWLSGMEPGCSTVDYYFLMFRPEERAEGTDEE</sequence>
<dbReference type="EMBL" id="CP093442">
    <property type="protein sequence ID" value="UOF01437.1"/>
    <property type="molecule type" value="Genomic_DNA"/>
</dbReference>
<name>A0ABY4C932_9BACT</name>
<accession>A0ABY4C932</accession>
<keyword evidence="1" id="KW-0732">Signal</keyword>
<dbReference type="RefSeq" id="WP_243537877.1">
    <property type="nucleotide sequence ID" value="NZ_CP093442.1"/>
</dbReference>
<reference evidence="2" key="1">
    <citation type="submission" date="2022-03" db="EMBL/GenBank/DDBJ databases">
        <title>Genome Identification and Characterization of new species Bdellovibrio reynosense LBG001 sp. nov. from a Mexico soil sample.</title>
        <authorList>
            <person name="Camilli A."/>
            <person name="Ajao Y."/>
            <person name="Guo X."/>
        </authorList>
    </citation>
    <scope>NUCLEOTIDE SEQUENCE</scope>
    <source>
        <strain evidence="2">LBG001</strain>
    </source>
</reference>
<evidence type="ECO:0000256" key="1">
    <source>
        <dbReference type="SAM" id="SignalP"/>
    </source>
</evidence>
<feature type="chain" id="PRO_5045857520" description="Ankyrin repeat domain-containing protein" evidence="1">
    <location>
        <begin position="21"/>
        <end position="367"/>
    </location>
</feature>
<dbReference type="Proteomes" id="UP000830116">
    <property type="component" value="Chromosome"/>
</dbReference>
<evidence type="ECO:0000313" key="2">
    <source>
        <dbReference type="EMBL" id="UOF01437.1"/>
    </source>
</evidence>
<keyword evidence="3" id="KW-1185">Reference proteome</keyword>
<proteinExistence type="predicted"/>
<protein>
    <recommendedName>
        <fullName evidence="4">Ankyrin repeat domain-containing protein</fullName>
    </recommendedName>
</protein>